<reference evidence="18" key="1">
    <citation type="submission" date="2025-08" db="UniProtKB">
        <authorList>
            <consortium name="RefSeq"/>
        </authorList>
    </citation>
    <scope>IDENTIFICATION</scope>
    <source>
        <tissue evidence="18">Gonads</tissue>
    </source>
</reference>
<dbReference type="Pfam" id="PF00001">
    <property type="entry name" value="7tm_1"/>
    <property type="match status" value="1"/>
</dbReference>
<evidence type="ECO:0000256" key="15">
    <source>
        <dbReference type="RuleBase" id="RU004951"/>
    </source>
</evidence>
<organism evidence="17 18">
    <name type="scientific">Sitophilus oryzae</name>
    <name type="common">Rice weevil</name>
    <name type="synonym">Curculio oryzae</name>
    <dbReference type="NCBI Taxonomy" id="7048"/>
    <lineage>
        <taxon>Eukaryota</taxon>
        <taxon>Metazoa</taxon>
        <taxon>Ecdysozoa</taxon>
        <taxon>Arthropoda</taxon>
        <taxon>Hexapoda</taxon>
        <taxon>Insecta</taxon>
        <taxon>Pterygota</taxon>
        <taxon>Neoptera</taxon>
        <taxon>Endopterygota</taxon>
        <taxon>Coleoptera</taxon>
        <taxon>Polyphaga</taxon>
        <taxon>Cucujiformia</taxon>
        <taxon>Curculionidae</taxon>
        <taxon>Dryophthorinae</taxon>
        <taxon>Sitophilus</taxon>
    </lineage>
</organism>
<feature type="transmembrane region" description="Helical" evidence="15">
    <location>
        <begin position="131"/>
        <end position="150"/>
    </location>
</feature>
<name>A0A6J2YS02_SITOR</name>
<accession>A0A6J2YS02</accession>
<keyword evidence="13 15" id="KW-0807">Transducer</keyword>
<keyword evidence="6 15" id="KW-1133">Transmembrane helix</keyword>
<evidence type="ECO:0000256" key="8">
    <source>
        <dbReference type="ARBA" id="ARBA00023040"/>
    </source>
</evidence>
<gene>
    <name evidence="18" type="primary">LOC115890697</name>
</gene>
<dbReference type="InterPro" id="IPR050125">
    <property type="entry name" value="GPCR_opsins"/>
</dbReference>
<feature type="domain" description="G-protein coupled receptors family 1 profile" evidence="16">
    <location>
        <begin position="110"/>
        <end position="369"/>
    </location>
</feature>
<dbReference type="GO" id="GO:0009881">
    <property type="term" value="F:photoreceptor activity"/>
    <property type="evidence" value="ECO:0007669"/>
    <property type="project" value="UniProtKB-KW"/>
</dbReference>
<evidence type="ECO:0000256" key="9">
    <source>
        <dbReference type="ARBA" id="ARBA00023136"/>
    </source>
</evidence>
<keyword evidence="9 15" id="KW-0472">Membrane</keyword>
<dbReference type="Gene3D" id="1.20.1070.10">
    <property type="entry name" value="Rhodopsin 7-helix transmembrane proteins"/>
    <property type="match status" value="1"/>
</dbReference>
<keyword evidence="14" id="KW-0844">Vision</keyword>
<feature type="transmembrane region" description="Helical" evidence="15">
    <location>
        <begin position="256"/>
        <end position="278"/>
    </location>
</feature>
<keyword evidence="2 15" id="KW-0600">Photoreceptor protein</keyword>
<protein>
    <submittedName>
        <fullName evidence="18">Opsin, ultraviolet-sensitive-like isoform X1</fullName>
    </submittedName>
</protein>
<dbReference type="PRINTS" id="PR00577">
    <property type="entry name" value="OPSINRH3RH4"/>
</dbReference>
<evidence type="ECO:0000256" key="6">
    <source>
        <dbReference type="ARBA" id="ARBA00022989"/>
    </source>
</evidence>
<keyword evidence="4 15" id="KW-0812">Transmembrane</keyword>
<evidence type="ECO:0000256" key="12">
    <source>
        <dbReference type="ARBA" id="ARBA00023180"/>
    </source>
</evidence>
<dbReference type="SUPFAM" id="SSF81321">
    <property type="entry name" value="Family A G protein-coupled receptor-like"/>
    <property type="match status" value="1"/>
</dbReference>
<dbReference type="PROSITE" id="PS50262">
    <property type="entry name" value="G_PROTEIN_RECEP_F1_2"/>
    <property type="match status" value="1"/>
</dbReference>
<dbReference type="Proteomes" id="UP000504635">
    <property type="component" value="Unplaced"/>
</dbReference>
<keyword evidence="5 15" id="KW-0681">Retinal protein</keyword>
<comment type="similarity">
    <text evidence="15">Belongs to the G-protein coupled receptor 1 family. Opsin subfamily.</text>
</comment>
<evidence type="ECO:0000313" key="18">
    <source>
        <dbReference type="RefSeq" id="XP_030766863.1"/>
    </source>
</evidence>
<dbReference type="GO" id="GO:0004930">
    <property type="term" value="F:G protein-coupled receptor activity"/>
    <property type="evidence" value="ECO:0007669"/>
    <property type="project" value="UniProtKB-KW"/>
</dbReference>
<dbReference type="KEGG" id="soy:115890697"/>
<dbReference type="PRINTS" id="PR00237">
    <property type="entry name" value="GPCRRHODOPSN"/>
</dbReference>
<feature type="transmembrane region" description="Helical" evidence="15">
    <location>
        <begin position="170"/>
        <end position="193"/>
    </location>
</feature>
<dbReference type="PROSITE" id="PS00237">
    <property type="entry name" value="G_PROTEIN_RECEP_F1_1"/>
    <property type="match status" value="1"/>
</dbReference>
<evidence type="ECO:0000256" key="2">
    <source>
        <dbReference type="ARBA" id="ARBA00022543"/>
    </source>
</evidence>
<dbReference type="InterPro" id="IPR001760">
    <property type="entry name" value="Opsin"/>
</dbReference>
<evidence type="ECO:0000256" key="11">
    <source>
        <dbReference type="ARBA" id="ARBA00023170"/>
    </source>
</evidence>
<evidence type="ECO:0000259" key="16">
    <source>
        <dbReference type="PROSITE" id="PS50262"/>
    </source>
</evidence>
<evidence type="ECO:0000256" key="1">
    <source>
        <dbReference type="ARBA" id="ARBA00004141"/>
    </source>
</evidence>
<evidence type="ECO:0000256" key="5">
    <source>
        <dbReference type="ARBA" id="ARBA00022925"/>
    </source>
</evidence>
<dbReference type="PROSITE" id="PS00238">
    <property type="entry name" value="OPSIN"/>
    <property type="match status" value="1"/>
</dbReference>
<feature type="transmembrane region" description="Helical" evidence="15">
    <location>
        <begin position="214"/>
        <end position="236"/>
    </location>
</feature>
<dbReference type="InterPro" id="IPR017452">
    <property type="entry name" value="GPCR_Rhodpsn_7TM"/>
</dbReference>
<keyword evidence="8 15" id="KW-0297">G-protein coupled receptor</keyword>
<evidence type="ECO:0000256" key="4">
    <source>
        <dbReference type="ARBA" id="ARBA00022692"/>
    </source>
</evidence>
<sequence>MLAALQVFENRLSYIHENILLVKMGLVSDAGFNISISKSRNELGDNTTIDRIIEEFKSKWEVKEWTRHFFTEDHLTDINIHWLKFDAPKKSSFIILAVLYIIVMVLGLFGNYLVVFLFMRNKSLRTPANTLLVNLAVSDGLMMSKMPIFIYNSFNRGPALGDLACRLYGFIGGLSGTASIVTLAAISFDRYFVIAYPLSRKYADIRIKTSVIGSWIYATVFSSIQLFDIGLGKYQYEGYLVSCSFDYLTDNSAIKIFIIVFCVAAWVLPFHLITFSYIKILQVVVQKSFGSPTKKESFRHVREETRRKQEIKLALTILAMIFLWVFSWTPYSVISLLGISGNKQLITPISSMIPALFCKTASAIDPYVYAISHPKFREQILKLFSKKDTMKKRQKVWYSRSSKRTQVQSRDTSIDNVEEEFIDVEVHRSEQKRICSGKAMNEEELKRHECDFEPPNSSYMLCFKPSFSNRPSSLRKLSRRFSTFNTQKCSEEE</sequence>
<dbReference type="PANTHER" id="PTHR24240">
    <property type="entry name" value="OPSIN"/>
    <property type="match status" value="1"/>
</dbReference>
<dbReference type="SMART" id="SM01381">
    <property type="entry name" value="7TM_GPCR_Srsx"/>
    <property type="match status" value="1"/>
</dbReference>
<dbReference type="PRINTS" id="PR00238">
    <property type="entry name" value="OPSIN"/>
</dbReference>
<comment type="subcellular location">
    <subcellularLocation>
        <location evidence="1 15">Membrane</location>
        <topology evidence="1 15">Multi-pass membrane protein</topology>
    </subcellularLocation>
</comment>
<dbReference type="InterPro" id="IPR027430">
    <property type="entry name" value="Retinal_BS"/>
</dbReference>
<dbReference type="GO" id="GO:0016020">
    <property type="term" value="C:membrane"/>
    <property type="evidence" value="ECO:0007669"/>
    <property type="project" value="UniProtKB-SubCell"/>
</dbReference>
<evidence type="ECO:0000256" key="13">
    <source>
        <dbReference type="ARBA" id="ARBA00023224"/>
    </source>
</evidence>
<evidence type="ECO:0000256" key="10">
    <source>
        <dbReference type="ARBA" id="ARBA00023157"/>
    </source>
</evidence>
<evidence type="ECO:0000256" key="14">
    <source>
        <dbReference type="ARBA" id="ARBA00023305"/>
    </source>
</evidence>
<proteinExistence type="inferred from homology"/>
<evidence type="ECO:0000313" key="17">
    <source>
        <dbReference type="Proteomes" id="UP000504635"/>
    </source>
</evidence>
<dbReference type="GeneID" id="115890697"/>
<evidence type="ECO:0000256" key="3">
    <source>
        <dbReference type="ARBA" id="ARBA00022606"/>
    </source>
</evidence>
<keyword evidence="17" id="KW-1185">Reference proteome</keyword>
<dbReference type="AlphaFoldDB" id="A0A6J2YS02"/>
<keyword evidence="11 15" id="KW-0675">Receptor</keyword>
<dbReference type="GO" id="GO:0007601">
    <property type="term" value="P:visual perception"/>
    <property type="evidence" value="ECO:0007669"/>
    <property type="project" value="UniProtKB-KW"/>
</dbReference>
<keyword evidence="10" id="KW-1015">Disulfide bond</keyword>
<keyword evidence="12" id="KW-0325">Glycoprotein</keyword>
<dbReference type="OrthoDB" id="10015560at2759"/>
<dbReference type="GO" id="GO:0007602">
    <property type="term" value="P:phototransduction"/>
    <property type="evidence" value="ECO:0007669"/>
    <property type="project" value="UniProtKB-KW"/>
</dbReference>
<dbReference type="InterPro" id="IPR000276">
    <property type="entry name" value="GPCR_Rhodpsn"/>
</dbReference>
<dbReference type="FunCoup" id="A0A6J2YS02">
    <property type="interactions" value="27"/>
</dbReference>
<dbReference type="RefSeq" id="XP_030766863.1">
    <property type="nucleotide sequence ID" value="XM_030911003.1"/>
</dbReference>
<feature type="transmembrane region" description="Helical" evidence="15">
    <location>
        <begin position="93"/>
        <end position="119"/>
    </location>
</feature>
<keyword evidence="7 15" id="KW-0157">Chromophore</keyword>
<keyword evidence="3 15" id="KW-0716">Sensory transduction</keyword>
<evidence type="ECO:0000256" key="7">
    <source>
        <dbReference type="ARBA" id="ARBA00022991"/>
    </source>
</evidence>
<comment type="caution">
    <text evidence="15">Lacks conserved residue(s) required for the propagation of feature annotation.</text>
</comment>
<dbReference type="InParanoid" id="A0A6J2YS02"/>
<feature type="transmembrane region" description="Helical" evidence="15">
    <location>
        <begin position="313"/>
        <end position="339"/>
    </location>
</feature>